<sequence>MTAIVFLFNLENELRVNRTSKIKCKINNIFTFAKIEYAILVGKEVFKLSGIVLLSVTTFIILMGASYLIYKRHPYQQQLVYIPSGIALLVSFLMIFISFDLNRIDGLTMSGMSVAVGLASLAAFMCSPLIDYYLRYRQH</sequence>
<comment type="caution">
    <text evidence="2">The sequence shown here is derived from an EMBL/GenBank/DDBJ whole genome shotgun (WGS) entry which is preliminary data.</text>
</comment>
<dbReference type="Proteomes" id="UP000605427">
    <property type="component" value="Unassembled WGS sequence"/>
</dbReference>
<organism evidence="2 3">
    <name type="scientific">Saccharibacillus endophyticus</name>
    <dbReference type="NCBI Taxonomy" id="2060666"/>
    <lineage>
        <taxon>Bacteria</taxon>
        <taxon>Bacillati</taxon>
        <taxon>Bacillota</taxon>
        <taxon>Bacilli</taxon>
        <taxon>Bacillales</taxon>
        <taxon>Paenibacillaceae</taxon>
        <taxon>Saccharibacillus</taxon>
    </lineage>
</organism>
<evidence type="ECO:0000313" key="3">
    <source>
        <dbReference type="Proteomes" id="UP000605427"/>
    </source>
</evidence>
<keyword evidence="3" id="KW-1185">Reference proteome</keyword>
<accession>A0ABQ1ZRC3</accession>
<evidence type="ECO:0000256" key="1">
    <source>
        <dbReference type="SAM" id="Phobius"/>
    </source>
</evidence>
<dbReference type="EMBL" id="BMDD01000002">
    <property type="protein sequence ID" value="GGH76621.1"/>
    <property type="molecule type" value="Genomic_DNA"/>
</dbReference>
<gene>
    <name evidence="2" type="ORF">GCM10007362_19140</name>
</gene>
<evidence type="ECO:0000313" key="2">
    <source>
        <dbReference type="EMBL" id="GGH76621.1"/>
    </source>
</evidence>
<protein>
    <submittedName>
        <fullName evidence="2">Uncharacterized protein</fullName>
    </submittedName>
</protein>
<name>A0ABQ1ZRC3_9BACL</name>
<keyword evidence="1" id="KW-1133">Transmembrane helix</keyword>
<feature type="transmembrane region" description="Helical" evidence="1">
    <location>
        <begin position="111"/>
        <end position="134"/>
    </location>
</feature>
<keyword evidence="1" id="KW-0472">Membrane</keyword>
<feature type="transmembrane region" description="Helical" evidence="1">
    <location>
        <begin position="79"/>
        <end position="99"/>
    </location>
</feature>
<keyword evidence="1" id="KW-0812">Transmembrane</keyword>
<proteinExistence type="predicted"/>
<feature type="transmembrane region" description="Helical" evidence="1">
    <location>
        <begin position="50"/>
        <end position="70"/>
    </location>
</feature>
<reference evidence="3" key="1">
    <citation type="journal article" date="2019" name="Int. J. Syst. Evol. Microbiol.">
        <title>The Global Catalogue of Microorganisms (GCM) 10K type strain sequencing project: providing services to taxonomists for standard genome sequencing and annotation.</title>
        <authorList>
            <consortium name="The Broad Institute Genomics Platform"/>
            <consortium name="The Broad Institute Genome Sequencing Center for Infectious Disease"/>
            <person name="Wu L."/>
            <person name="Ma J."/>
        </authorList>
    </citation>
    <scope>NUCLEOTIDE SEQUENCE [LARGE SCALE GENOMIC DNA]</scope>
    <source>
        <strain evidence="3">CCM 8702</strain>
    </source>
</reference>